<keyword evidence="2" id="KW-0808">Transferase</keyword>
<dbReference type="GO" id="GO:0016746">
    <property type="term" value="F:acyltransferase activity"/>
    <property type="evidence" value="ECO:0007669"/>
    <property type="project" value="UniProtKB-KW"/>
</dbReference>
<dbReference type="PANTHER" id="PTHR43441:SF10">
    <property type="entry name" value="ACETYLTRANSFERASE"/>
    <property type="match status" value="1"/>
</dbReference>
<evidence type="ECO:0000313" key="2">
    <source>
        <dbReference type="EMBL" id="MFC6061558.1"/>
    </source>
</evidence>
<proteinExistence type="predicted"/>
<evidence type="ECO:0000313" key="3">
    <source>
        <dbReference type="Proteomes" id="UP001596139"/>
    </source>
</evidence>
<dbReference type="InterPro" id="IPR000182">
    <property type="entry name" value="GNAT_dom"/>
</dbReference>
<gene>
    <name evidence="2" type="ORF">ACFP4F_03225</name>
</gene>
<name>A0ABW1MCP6_9ACTN</name>
<dbReference type="PROSITE" id="PS51186">
    <property type="entry name" value="GNAT"/>
    <property type="match status" value="1"/>
</dbReference>
<keyword evidence="2" id="KW-0012">Acyltransferase</keyword>
<reference evidence="3" key="1">
    <citation type="journal article" date="2019" name="Int. J. Syst. Evol. Microbiol.">
        <title>The Global Catalogue of Microorganisms (GCM) 10K type strain sequencing project: providing services to taxonomists for standard genome sequencing and annotation.</title>
        <authorList>
            <consortium name="The Broad Institute Genomics Platform"/>
            <consortium name="The Broad Institute Genome Sequencing Center for Infectious Disease"/>
            <person name="Wu L."/>
            <person name="Ma J."/>
        </authorList>
    </citation>
    <scope>NUCLEOTIDE SEQUENCE [LARGE SCALE GENOMIC DNA]</scope>
    <source>
        <strain evidence="3">CGMCC 1.15180</strain>
    </source>
</reference>
<protein>
    <submittedName>
        <fullName evidence="2">GNAT family N-acetyltransferase</fullName>
        <ecNumber evidence="2">2.3.-.-</ecNumber>
    </submittedName>
</protein>
<dbReference type="Pfam" id="PF13302">
    <property type="entry name" value="Acetyltransf_3"/>
    <property type="match status" value="1"/>
</dbReference>
<dbReference type="EC" id="2.3.-.-" evidence="2"/>
<dbReference type="EMBL" id="JBHSPX010000002">
    <property type="protein sequence ID" value="MFC6061558.1"/>
    <property type="molecule type" value="Genomic_DNA"/>
</dbReference>
<dbReference type="PANTHER" id="PTHR43441">
    <property type="entry name" value="RIBOSOMAL-PROTEIN-SERINE ACETYLTRANSFERASE"/>
    <property type="match status" value="1"/>
</dbReference>
<dbReference type="RefSeq" id="WP_031067486.1">
    <property type="nucleotide sequence ID" value="NZ_JBHSPX010000002.1"/>
</dbReference>
<sequence>MEPVTLITERLVLRPFRPADAAAVHAACQDPDIPRWTTVPSPYTRAHAEDFVGPFTDRGWREDTTYTFAVTLKEDGRPAGDGTLVGSAGLVRMSRLAAPERQAELGYWSAKEQRGRGYTVEAARAIVRWAFTDLGVERMEWYAEAGNEASRAVALKTGFRMEGTIRAKIPHGGTRRDAWAASLLPSDLGLPSETPYLPYEERAVRAAAQKPAGND</sequence>
<dbReference type="InterPro" id="IPR016181">
    <property type="entry name" value="Acyl_CoA_acyltransferase"/>
</dbReference>
<dbReference type="Gene3D" id="3.40.630.30">
    <property type="match status" value="1"/>
</dbReference>
<evidence type="ECO:0000259" key="1">
    <source>
        <dbReference type="PROSITE" id="PS51186"/>
    </source>
</evidence>
<organism evidence="2 3">
    <name type="scientific">Streptomyces ochraceiscleroticus</name>
    <dbReference type="NCBI Taxonomy" id="47761"/>
    <lineage>
        <taxon>Bacteria</taxon>
        <taxon>Bacillati</taxon>
        <taxon>Actinomycetota</taxon>
        <taxon>Actinomycetes</taxon>
        <taxon>Kitasatosporales</taxon>
        <taxon>Streptomycetaceae</taxon>
        <taxon>Streptomyces</taxon>
    </lineage>
</organism>
<dbReference type="SUPFAM" id="SSF55729">
    <property type="entry name" value="Acyl-CoA N-acyltransferases (Nat)"/>
    <property type="match status" value="1"/>
</dbReference>
<comment type="caution">
    <text evidence="2">The sequence shown here is derived from an EMBL/GenBank/DDBJ whole genome shotgun (WGS) entry which is preliminary data.</text>
</comment>
<feature type="domain" description="N-acetyltransferase" evidence="1">
    <location>
        <begin position="11"/>
        <end position="185"/>
    </location>
</feature>
<dbReference type="InterPro" id="IPR051908">
    <property type="entry name" value="Ribosomal_N-acetyltransferase"/>
</dbReference>
<dbReference type="Proteomes" id="UP001596139">
    <property type="component" value="Unassembled WGS sequence"/>
</dbReference>
<keyword evidence="3" id="KW-1185">Reference proteome</keyword>
<accession>A0ABW1MCP6</accession>